<evidence type="ECO:0000313" key="8">
    <source>
        <dbReference type="EMBL" id="MFD2760178.1"/>
    </source>
</evidence>
<feature type="transmembrane region" description="Helical" evidence="7">
    <location>
        <begin position="9"/>
        <end position="28"/>
    </location>
</feature>
<comment type="caution">
    <text evidence="8">The sequence shown here is derived from an EMBL/GenBank/DDBJ whole genome shotgun (WGS) entry which is preliminary data.</text>
</comment>
<keyword evidence="5 7" id="KW-0472">Membrane</keyword>
<comment type="similarity">
    <text evidence="6">Belongs to the sodium:neurotransmitter symporter (SNF) (TC 2.A.22) family.</text>
</comment>
<dbReference type="RefSeq" id="WP_382391406.1">
    <property type="nucleotide sequence ID" value="NZ_JBHUNA010000007.1"/>
</dbReference>
<keyword evidence="3 6" id="KW-0812">Transmembrane</keyword>
<keyword evidence="2 6" id="KW-0813">Transport</keyword>
<name>A0ABW5V2F6_9BACI</name>
<comment type="subcellular location">
    <subcellularLocation>
        <location evidence="1">Membrane</location>
        <topology evidence="1">Multi-pass membrane protein</topology>
    </subcellularLocation>
</comment>
<gene>
    <name evidence="8" type="ORF">ACFSUO_04220</name>
</gene>
<dbReference type="PANTHER" id="PTHR42948:SF1">
    <property type="entry name" value="TRANSPORTER"/>
    <property type="match status" value="1"/>
</dbReference>
<organism evidence="8 9">
    <name type="scientific">Lentibacillus juripiscarius</name>
    <dbReference type="NCBI Taxonomy" id="257446"/>
    <lineage>
        <taxon>Bacteria</taxon>
        <taxon>Bacillati</taxon>
        <taxon>Bacillota</taxon>
        <taxon>Bacilli</taxon>
        <taxon>Bacillales</taxon>
        <taxon>Bacillaceae</taxon>
        <taxon>Lentibacillus</taxon>
    </lineage>
</organism>
<protein>
    <recommendedName>
        <fullName evidence="6">Transporter</fullName>
    </recommendedName>
</protein>
<feature type="transmembrane region" description="Helical" evidence="7">
    <location>
        <begin position="40"/>
        <end position="62"/>
    </location>
</feature>
<dbReference type="Pfam" id="PF00209">
    <property type="entry name" value="SNF"/>
    <property type="match status" value="2"/>
</dbReference>
<feature type="transmembrane region" description="Helical" evidence="7">
    <location>
        <begin position="170"/>
        <end position="192"/>
    </location>
</feature>
<evidence type="ECO:0000256" key="1">
    <source>
        <dbReference type="ARBA" id="ARBA00004141"/>
    </source>
</evidence>
<feature type="transmembrane region" description="Helical" evidence="7">
    <location>
        <begin position="338"/>
        <end position="356"/>
    </location>
</feature>
<feature type="transmembrane region" description="Helical" evidence="7">
    <location>
        <begin position="299"/>
        <end position="326"/>
    </location>
</feature>
<sequence>MREQWSTKVGFILSSAGAAIGLGAIWKFPYMTGMNGGGAFFLLFIAFTLIIGLPLLIAEFIIGRGAQQEAVTAYKKLAPGTGWSIIGRWGVAGAFILLSFYSVVGGWVLIYAGMSLTGTVISPGADYEQLFSTITGSPLISITGLGLFLAIAILIVSFGIKDGIERANKIMMPLLFIFFIVLVIRSVTFTGAAEGLAFFLKPDFSKITAEGILYALGQSFFALAVGISVMVTYSSYLGKEVSLPFSAISVSIMNIFVSLLAGLAIFPVVFSFGLEPAEGPGLLFMVLPAAFAQMPMGEVFLSLFLLLFLFAIFTSAFSMVEIITAAMTAGKDRSRTKVAWLTGLVVFIAGIPAALSSNTLADFKIFGLTVFDASDFLVSNIMLPGGCFLIALFIGLKMDRSLMQNEFLSSSSLGAGSFQVWFQIMRWVTPITILVVFLYSLGII</sequence>
<evidence type="ECO:0000256" key="6">
    <source>
        <dbReference type="RuleBase" id="RU003732"/>
    </source>
</evidence>
<reference evidence="9" key="1">
    <citation type="journal article" date="2019" name="Int. J. Syst. Evol. Microbiol.">
        <title>The Global Catalogue of Microorganisms (GCM) 10K type strain sequencing project: providing services to taxonomists for standard genome sequencing and annotation.</title>
        <authorList>
            <consortium name="The Broad Institute Genomics Platform"/>
            <consortium name="The Broad Institute Genome Sequencing Center for Infectious Disease"/>
            <person name="Wu L."/>
            <person name="Ma J."/>
        </authorList>
    </citation>
    <scope>NUCLEOTIDE SEQUENCE [LARGE SCALE GENOMIC DNA]</scope>
    <source>
        <strain evidence="9">TISTR 1535</strain>
    </source>
</reference>
<evidence type="ECO:0000256" key="7">
    <source>
        <dbReference type="SAM" id="Phobius"/>
    </source>
</evidence>
<accession>A0ABW5V2F6</accession>
<feature type="transmembrane region" description="Helical" evidence="7">
    <location>
        <begin position="130"/>
        <end position="158"/>
    </location>
</feature>
<dbReference type="InterPro" id="IPR000175">
    <property type="entry name" value="Na/ntran_symport"/>
</dbReference>
<evidence type="ECO:0000256" key="3">
    <source>
        <dbReference type="ARBA" id="ARBA00022692"/>
    </source>
</evidence>
<dbReference type="CDD" id="cd10336">
    <property type="entry name" value="SLC6sbd_Tyt1-Like"/>
    <property type="match status" value="1"/>
</dbReference>
<keyword evidence="9" id="KW-1185">Reference proteome</keyword>
<keyword evidence="4 7" id="KW-1133">Transmembrane helix</keyword>
<feature type="transmembrane region" description="Helical" evidence="7">
    <location>
        <begin position="245"/>
        <end position="270"/>
    </location>
</feature>
<evidence type="ECO:0000256" key="5">
    <source>
        <dbReference type="ARBA" id="ARBA00023136"/>
    </source>
</evidence>
<dbReference type="PANTHER" id="PTHR42948">
    <property type="entry name" value="TRANSPORTER"/>
    <property type="match status" value="1"/>
</dbReference>
<dbReference type="InterPro" id="IPR047218">
    <property type="entry name" value="YocR/YhdH-like"/>
</dbReference>
<dbReference type="Proteomes" id="UP001597502">
    <property type="component" value="Unassembled WGS sequence"/>
</dbReference>
<dbReference type="PROSITE" id="PS50267">
    <property type="entry name" value="NA_NEUROTRAN_SYMP_3"/>
    <property type="match status" value="1"/>
</dbReference>
<dbReference type="SUPFAM" id="SSF161070">
    <property type="entry name" value="SNF-like"/>
    <property type="match status" value="1"/>
</dbReference>
<dbReference type="EMBL" id="JBHUNA010000007">
    <property type="protein sequence ID" value="MFD2760178.1"/>
    <property type="molecule type" value="Genomic_DNA"/>
</dbReference>
<feature type="transmembrane region" description="Helical" evidence="7">
    <location>
        <begin position="212"/>
        <end position="233"/>
    </location>
</feature>
<dbReference type="NCBIfam" id="NF037979">
    <property type="entry name" value="Na_transp"/>
    <property type="match status" value="1"/>
</dbReference>
<dbReference type="PRINTS" id="PR00176">
    <property type="entry name" value="NANEUSMPORT"/>
</dbReference>
<feature type="transmembrane region" description="Helical" evidence="7">
    <location>
        <begin position="83"/>
        <end position="110"/>
    </location>
</feature>
<evidence type="ECO:0000313" key="9">
    <source>
        <dbReference type="Proteomes" id="UP001597502"/>
    </source>
</evidence>
<dbReference type="PROSITE" id="PS00610">
    <property type="entry name" value="NA_NEUROTRAN_SYMP_1"/>
    <property type="match status" value="1"/>
</dbReference>
<evidence type="ECO:0000256" key="2">
    <source>
        <dbReference type="ARBA" id="ARBA00022448"/>
    </source>
</evidence>
<proteinExistence type="inferred from homology"/>
<feature type="transmembrane region" description="Helical" evidence="7">
    <location>
        <begin position="376"/>
        <end position="396"/>
    </location>
</feature>
<keyword evidence="6" id="KW-0769">Symport</keyword>
<feature type="transmembrane region" description="Helical" evidence="7">
    <location>
        <begin position="424"/>
        <end position="443"/>
    </location>
</feature>
<dbReference type="InterPro" id="IPR037272">
    <property type="entry name" value="SNS_sf"/>
</dbReference>
<evidence type="ECO:0000256" key="4">
    <source>
        <dbReference type="ARBA" id="ARBA00022989"/>
    </source>
</evidence>